<dbReference type="PROSITE" id="PS50878">
    <property type="entry name" value="RT_POL"/>
    <property type="match status" value="1"/>
</dbReference>
<accession>A0ABQ7W8V7</accession>
<evidence type="ECO:0000313" key="2">
    <source>
        <dbReference type="EMBL" id="KAH0776504.1"/>
    </source>
</evidence>
<organism evidence="2 3">
    <name type="scientific">Solanum tuberosum</name>
    <name type="common">Potato</name>
    <dbReference type="NCBI Taxonomy" id="4113"/>
    <lineage>
        <taxon>Eukaryota</taxon>
        <taxon>Viridiplantae</taxon>
        <taxon>Streptophyta</taxon>
        <taxon>Embryophyta</taxon>
        <taxon>Tracheophyta</taxon>
        <taxon>Spermatophyta</taxon>
        <taxon>Magnoliopsida</taxon>
        <taxon>eudicotyledons</taxon>
        <taxon>Gunneridae</taxon>
        <taxon>Pentapetalae</taxon>
        <taxon>asterids</taxon>
        <taxon>lamiids</taxon>
        <taxon>Solanales</taxon>
        <taxon>Solanaceae</taxon>
        <taxon>Solanoideae</taxon>
        <taxon>Solaneae</taxon>
        <taxon>Solanum</taxon>
    </lineage>
</organism>
<proteinExistence type="predicted"/>
<dbReference type="InterPro" id="IPR026960">
    <property type="entry name" value="RVT-Znf"/>
</dbReference>
<dbReference type="Pfam" id="PF00078">
    <property type="entry name" value="RVT_1"/>
    <property type="match status" value="1"/>
</dbReference>
<dbReference type="InterPro" id="IPR043502">
    <property type="entry name" value="DNA/RNA_pol_sf"/>
</dbReference>
<gene>
    <name evidence="2" type="ORF">KY290_007915</name>
</gene>
<dbReference type="SUPFAM" id="SSF56672">
    <property type="entry name" value="DNA/RNA polymerases"/>
    <property type="match status" value="1"/>
</dbReference>
<dbReference type="EMBL" id="JAIVGD010000003">
    <property type="protein sequence ID" value="KAH0776504.1"/>
    <property type="molecule type" value="Genomic_DNA"/>
</dbReference>
<keyword evidence="3" id="KW-1185">Reference proteome</keyword>
<dbReference type="CDD" id="cd01650">
    <property type="entry name" value="RT_nLTR_like"/>
    <property type="match status" value="1"/>
</dbReference>
<reference evidence="2 3" key="1">
    <citation type="journal article" date="2021" name="bioRxiv">
        <title>Chromosome-scale and haplotype-resolved genome assembly of a tetraploid potato cultivar.</title>
        <authorList>
            <person name="Sun H."/>
            <person name="Jiao W.-B."/>
            <person name="Krause K."/>
            <person name="Campoy J.A."/>
            <person name="Goel M."/>
            <person name="Folz-Donahue K."/>
            <person name="Kukat C."/>
            <person name="Huettel B."/>
            <person name="Schneeberger K."/>
        </authorList>
    </citation>
    <scope>NUCLEOTIDE SEQUENCE [LARGE SCALE GENOMIC DNA]</scope>
    <source>
        <strain evidence="2">SolTubOtavaFocal</strain>
        <tissue evidence="2">Leaves</tissue>
    </source>
</reference>
<evidence type="ECO:0000313" key="3">
    <source>
        <dbReference type="Proteomes" id="UP000826656"/>
    </source>
</evidence>
<dbReference type="PANTHER" id="PTHR33116">
    <property type="entry name" value="REVERSE TRANSCRIPTASE ZINC-BINDING DOMAIN-CONTAINING PROTEIN-RELATED-RELATED"/>
    <property type="match status" value="1"/>
</dbReference>
<evidence type="ECO:0000259" key="1">
    <source>
        <dbReference type="PROSITE" id="PS50878"/>
    </source>
</evidence>
<dbReference type="PANTHER" id="PTHR33116:SF66">
    <property type="entry name" value="REVERSE TRANSCRIPTASE ZINC-BINDING DOMAIN-CONTAINING PROTEIN"/>
    <property type="match status" value="1"/>
</dbReference>
<comment type="caution">
    <text evidence="2">The sequence shown here is derived from an EMBL/GenBank/DDBJ whole genome shotgun (WGS) entry which is preliminary data.</text>
</comment>
<dbReference type="Proteomes" id="UP000826656">
    <property type="component" value="Unassembled WGS sequence"/>
</dbReference>
<protein>
    <recommendedName>
        <fullName evidence="1">Reverse transcriptase domain-containing protein</fullName>
    </recommendedName>
</protein>
<dbReference type="Pfam" id="PF13966">
    <property type="entry name" value="zf-RVT"/>
    <property type="match status" value="1"/>
</dbReference>
<sequence>MEEHDGKEVEESWNRRSAAKTMYEIWLKLKQMKVVMKNMAKKKFGNIEEKIIAARVALRNYQNTHSDPTRGHNQCHVEKQLKQELEKWILVEESIMQQKSRVQWLKKRDSNTSYFFAYLKNRQAQNQIRRLIIEDGPLLQTDSAIKEEIIKFYKGLLGTAVRTLPAVNVEVMKRGKVLSREQQRLLIRPVSKDEVKQALMGTDDNKARGCDGFNAHFFKKSWIVIGEEVTHAILQFFETTEIYRAINCTVITLIPKIKNPSISKILTTRMQEVMDAIIDNSQSAFVPGRLIMDNIVMSHELVKVYGRKGISPRCMIKVDMQKTYDSVEWSYIEQVMQLLGFPQIFLKWIMRCIRIMRCITSVSYIVMINGVATKPFQAKTGLRQGGPFSPFLFVMAMEYLSRSLQSLSGVKGFKFHPRCAKLNVTQLSFADDLLLFCGGDMQSIRAMNAKFKQFLLASKLYPNKSKSAVYMRGVKQCVQEKIFEELGFIKGELPLRYLGVPLSSKRLSVTQCEPLIDKMLNRITSWTTNFLSYAGRTQLIKCILFSIQTFLAQVFIIPKKIVKVIEAICRRFLWTGDAEMTRKALIAWDKHCQPVPTGGLNFINIELWNQAAICKLLWSVCQRKEKMWIIWVHTYYIKGRSVWETSPKNASWMIQKVFNAREYFKVAGYNITDVQQMDNFHIKGLYQRLQGQFPKVEWRNLILNNQGAPKWKFIFRLAICDRLATRDRITRWGILCALCNICNETVEHLMFECEVSGSIWKKVLRWQTIPRGNMVWQREIQWAIRNCKGRSNGAVLYKIAMTTTVYYV</sequence>
<name>A0ABQ7W8V7_SOLTU</name>
<feature type="domain" description="Reverse transcriptase" evidence="1">
    <location>
        <begin position="235"/>
        <end position="502"/>
    </location>
</feature>
<dbReference type="InterPro" id="IPR000477">
    <property type="entry name" value="RT_dom"/>
</dbReference>